<evidence type="ECO:0000313" key="16">
    <source>
        <dbReference type="Proteomes" id="UP000501690"/>
    </source>
</evidence>
<keyword evidence="15" id="KW-0418">Kinase</keyword>
<dbReference type="PRINTS" id="PR00019">
    <property type="entry name" value="LEURICHRPT"/>
</dbReference>
<evidence type="ECO:0000256" key="9">
    <source>
        <dbReference type="ARBA" id="ARBA00023136"/>
    </source>
</evidence>
<dbReference type="EMBL" id="CP039352">
    <property type="protein sequence ID" value="QCE04497.1"/>
    <property type="molecule type" value="Genomic_DNA"/>
</dbReference>
<name>A0A4D6MX95_VIGUN</name>
<organism evidence="15 16">
    <name type="scientific">Vigna unguiculata</name>
    <name type="common">Cowpea</name>
    <dbReference type="NCBI Taxonomy" id="3917"/>
    <lineage>
        <taxon>Eukaryota</taxon>
        <taxon>Viridiplantae</taxon>
        <taxon>Streptophyta</taxon>
        <taxon>Embryophyta</taxon>
        <taxon>Tracheophyta</taxon>
        <taxon>Spermatophyta</taxon>
        <taxon>Magnoliopsida</taxon>
        <taxon>eudicotyledons</taxon>
        <taxon>Gunneridae</taxon>
        <taxon>Pentapetalae</taxon>
        <taxon>rosids</taxon>
        <taxon>fabids</taxon>
        <taxon>Fabales</taxon>
        <taxon>Fabaceae</taxon>
        <taxon>Papilionoideae</taxon>
        <taxon>50 kb inversion clade</taxon>
        <taxon>NPAAA clade</taxon>
        <taxon>indigoferoid/millettioid clade</taxon>
        <taxon>Phaseoleae</taxon>
        <taxon>Vigna</taxon>
    </lineage>
</organism>
<keyword evidence="5 12" id="KW-0812">Transmembrane</keyword>
<feature type="transmembrane region" description="Helical" evidence="12">
    <location>
        <begin position="1043"/>
        <end position="1066"/>
    </location>
</feature>
<dbReference type="Pfam" id="PF13855">
    <property type="entry name" value="LRR_8"/>
    <property type="match status" value="1"/>
</dbReference>
<dbReference type="InterPro" id="IPR032675">
    <property type="entry name" value="LRR_dom_sf"/>
</dbReference>
<dbReference type="Pfam" id="PF08263">
    <property type="entry name" value="LRRNT_2"/>
    <property type="match status" value="1"/>
</dbReference>
<comment type="subcellular location">
    <subcellularLocation>
        <location evidence="1">Cell membrane</location>
        <topology evidence="1">Single-pass type I membrane protein</topology>
    </subcellularLocation>
</comment>
<evidence type="ECO:0000256" key="11">
    <source>
        <dbReference type="ARBA" id="ARBA00023180"/>
    </source>
</evidence>
<comment type="similarity">
    <text evidence="2">Belongs to the RLP family.</text>
</comment>
<protein>
    <submittedName>
        <fullName evidence="15">LRR receptor-like serine/threonine-protein kinase FLS2</fullName>
    </submittedName>
</protein>
<keyword evidence="10 15" id="KW-0675">Receptor</keyword>
<dbReference type="PANTHER" id="PTHR48061:SF2">
    <property type="entry name" value="RECEPTOR LIKE PROTEIN 30-LIKE"/>
    <property type="match status" value="1"/>
</dbReference>
<keyword evidence="6 13" id="KW-0732">Signal</keyword>
<keyword evidence="16" id="KW-1185">Reference proteome</keyword>
<evidence type="ECO:0000256" key="6">
    <source>
        <dbReference type="ARBA" id="ARBA00022729"/>
    </source>
</evidence>
<keyword evidence="7" id="KW-0677">Repeat</keyword>
<dbReference type="InterPro" id="IPR001611">
    <property type="entry name" value="Leu-rich_rpt"/>
</dbReference>
<dbReference type="AlphaFoldDB" id="A0A4D6MX95"/>
<dbReference type="InterPro" id="IPR013210">
    <property type="entry name" value="LRR_N_plant-typ"/>
</dbReference>
<dbReference type="PANTHER" id="PTHR48061">
    <property type="entry name" value="LEUCINE-RICH REPEAT RECEPTOR PROTEIN KINASE EMS1-LIKE-RELATED"/>
    <property type="match status" value="1"/>
</dbReference>
<evidence type="ECO:0000256" key="4">
    <source>
        <dbReference type="ARBA" id="ARBA00022614"/>
    </source>
</evidence>
<keyword evidence="8 12" id="KW-1133">Transmembrane helix</keyword>
<evidence type="ECO:0000256" key="13">
    <source>
        <dbReference type="SAM" id="SignalP"/>
    </source>
</evidence>
<dbReference type="InterPro" id="IPR046956">
    <property type="entry name" value="RLP23-like"/>
</dbReference>
<keyword evidence="9 12" id="KW-0472">Membrane</keyword>
<evidence type="ECO:0000256" key="3">
    <source>
        <dbReference type="ARBA" id="ARBA00022475"/>
    </source>
</evidence>
<evidence type="ECO:0000256" key="2">
    <source>
        <dbReference type="ARBA" id="ARBA00009592"/>
    </source>
</evidence>
<evidence type="ECO:0000256" key="8">
    <source>
        <dbReference type="ARBA" id="ARBA00022989"/>
    </source>
</evidence>
<feature type="signal peptide" evidence="13">
    <location>
        <begin position="1"/>
        <end position="21"/>
    </location>
</feature>
<feature type="chain" id="PRO_5020040458" evidence="13">
    <location>
        <begin position="22"/>
        <end position="1107"/>
    </location>
</feature>
<evidence type="ECO:0000256" key="7">
    <source>
        <dbReference type="ARBA" id="ARBA00022737"/>
    </source>
</evidence>
<dbReference type="FunFam" id="3.80.10.10:FF:000213">
    <property type="entry name" value="Tyrosine-sulfated glycopeptide receptor 1"/>
    <property type="match status" value="1"/>
</dbReference>
<dbReference type="SMART" id="SM00369">
    <property type="entry name" value="LRR_TYP"/>
    <property type="match status" value="7"/>
</dbReference>
<keyword evidence="4" id="KW-0433">Leucine-rich repeat</keyword>
<dbReference type="SUPFAM" id="SSF52058">
    <property type="entry name" value="L domain-like"/>
    <property type="match status" value="3"/>
</dbReference>
<dbReference type="InterPro" id="IPR003591">
    <property type="entry name" value="Leu-rich_rpt_typical-subtyp"/>
</dbReference>
<dbReference type="FunFam" id="3.80.10.10:FF:000095">
    <property type="entry name" value="LRR receptor-like serine/threonine-protein kinase GSO1"/>
    <property type="match status" value="1"/>
</dbReference>
<dbReference type="GO" id="GO:0005886">
    <property type="term" value="C:plasma membrane"/>
    <property type="evidence" value="ECO:0007669"/>
    <property type="project" value="UniProtKB-SubCell"/>
</dbReference>
<evidence type="ECO:0000256" key="10">
    <source>
        <dbReference type="ARBA" id="ARBA00023170"/>
    </source>
</evidence>
<feature type="domain" description="Leucine-rich repeat-containing N-terminal plant-type" evidence="14">
    <location>
        <begin position="33"/>
        <end position="72"/>
    </location>
</feature>
<dbReference type="SUPFAM" id="SSF52047">
    <property type="entry name" value="RNI-like"/>
    <property type="match status" value="1"/>
</dbReference>
<reference evidence="15 16" key="1">
    <citation type="submission" date="2019-04" db="EMBL/GenBank/DDBJ databases">
        <title>An improved genome assembly and genetic linkage map for asparagus bean, Vigna unguiculata ssp. sesquipedialis.</title>
        <authorList>
            <person name="Xia Q."/>
            <person name="Zhang R."/>
            <person name="Dong Y."/>
        </authorList>
    </citation>
    <scope>NUCLEOTIDE SEQUENCE [LARGE SCALE GENOMIC DNA]</scope>
    <source>
        <tissue evidence="15">Leaf</tissue>
    </source>
</reference>
<evidence type="ECO:0000256" key="12">
    <source>
        <dbReference type="SAM" id="Phobius"/>
    </source>
</evidence>
<sequence length="1107" mass="123898">MRGHILLCFFLIPFLSINHNANVFPANAYLLGDECSMLLHFKNNLIFNPTISKKLTLWSQSEDCCHWHGVTCKEGRVIALDLSREFISGGLLNSSVLFGLQYLQSLNLAFNNFSSVIPSELCKLNNLRYVNFSNAGFEGQIPYEIFHLRRLVTLDLSSSISSPHSLKLGKPNMAMLLQNLTEITELYLDGIAISAKGQEWFHALSSLHNLHVLSMSSCNISGPIHASIAKLMSLTVLKLSYNNMSGTVPDSLTNLSNLVILQLRSCGLNGSFPKDIFLMPSLEVLDISDNQHLTGSLPNFQPRGSVRDLNLSETSFTGNVPGAISNLKLLSTIDISYCQFNGTLPSSMSELTQLVYLDLSSNNFSGPLPSFNMSKNLTYLSLSHNSLTGVLPSSHFEGLKNLANIDLGFNFFIGNLPLSLLKLPYLRELKLPFNQLTGILDESVITSPTLEMLDLDSNHLEGPIPLSIFNLRTLEVIQLNSNKFNGTLQLDLIRRLSNLTTLGLSYNNLSVDIYSTYDRDSSPFPALRNIMLASCKLRGIPAFVKSQSTLLHLDLDDNEIQGTIPYWIWQLKYLVILNLSKNFLTKLEGNVWNFSSNLLHLDLSSNQLQGPFPFLPTFVNILDYSNNRFNSVIPADIGNRLPFVTQLSLSNNSFHGQIPESFLNASHLLLLDLSHNNFVGTIPRCFAKLSSTLRVLNFGGNKLQGYIPDTLPTSCSLQLLDLNNNLLDGTIPTSLAFCQKLQVLNLGRNLLTDKFPCFLSKISTLRIMDLRLNKLHGSIGCAKSRGDWEMLHMIDVAFNNFSGAIPGVLLNRCKAMMRDNENVGPEFGHFFIDIIDNYDPKNFKELMSLLDKSIVAKLAKLVAHIPRSILDQGSSEPYKVDLTQYQNSILITNKGQQIKLDKIQRAFTYVDMSSNNFEGSIPIELMQFKAMMALNLSNNAFSGHIPSSIENLKNLESLDLSNNSLSGEIPRELASLNFLAYLNLSNNDLVGEIPKGTQIQTFDGDSFEGNEKLCGSPLTRNCSNSGMPTPETPQSHSKNSIDWSLLSVELGFIFGFGVFIIPLLFWKRWSFWYSKQMDEIFHKIIPQLDFAYEHQRGHTRQTLRRRY</sequence>
<dbReference type="Pfam" id="PF00560">
    <property type="entry name" value="LRR_1"/>
    <property type="match status" value="10"/>
</dbReference>
<dbReference type="GO" id="GO:0016301">
    <property type="term" value="F:kinase activity"/>
    <property type="evidence" value="ECO:0007669"/>
    <property type="project" value="UniProtKB-KW"/>
</dbReference>
<keyword evidence="3" id="KW-1003">Cell membrane</keyword>
<gene>
    <name evidence="15" type="ORF">DEO72_LG8g2533</name>
</gene>
<dbReference type="Pfam" id="PF13516">
    <property type="entry name" value="LRR_6"/>
    <property type="match status" value="1"/>
</dbReference>
<dbReference type="Proteomes" id="UP000501690">
    <property type="component" value="Linkage Group LG8"/>
</dbReference>
<keyword evidence="15" id="KW-0808">Transferase</keyword>
<accession>A0A4D6MX95</accession>
<dbReference type="FunFam" id="3.80.10.10:FF:000041">
    <property type="entry name" value="LRR receptor-like serine/threonine-protein kinase ERECTA"/>
    <property type="match status" value="1"/>
</dbReference>
<proteinExistence type="inferred from homology"/>
<keyword evidence="11" id="KW-0325">Glycoprotein</keyword>
<evidence type="ECO:0000259" key="14">
    <source>
        <dbReference type="Pfam" id="PF08263"/>
    </source>
</evidence>
<dbReference type="Gene3D" id="3.80.10.10">
    <property type="entry name" value="Ribonuclease Inhibitor"/>
    <property type="match status" value="5"/>
</dbReference>
<dbReference type="PROSITE" id="PS51450">
    <property type="entry name" value="LRR"/>
    <property type="match status" value="2"/>
</dbReference>
<evidence type="ECO:0000313" key="15">
    <source>
        <dbReference type="EMBL" id="QCE04497.1"/>
    </source>
</evidence>
<evidence type="ECO:0000256" key="5">
    <source>
        <dbReference type="ARBA" id="ARBA00022692"/>
    </source>
</evidence>
<evidence type="ECO:0000256" key="1">
    <source>
        <dbReference type="ARBA" id="ARBA00004251"/>
    </source>
</evidence>